<evidence type="ECO:0000313" key="8">
    <source>
        <dbReference type="EMBL" id="TFI00350.1"/>
    </source>
</evidence>
<feature type="region of interest" description="Disordered" evidence="6">
    <location>
        <begin position="552"/>
        <end position="575"/>
    </location>
</feature>
<evidence type="ECO:0000313" key="7">
    <source>
        <dbReference type="EMBL" id="SJN23385.1"/>
    </source>
</evidence>
<dbReference type="Proteomes" id="UP000297477">
    <property type="component" value="Unassembled WGS sequence"/>
</dbReference>
<dbReference type="AlphaFoldDB" id="A0A1R4IUY1"/>
<dbReference type="HAMAP" id="MF_01600">
    <property type="entry name" value="UPF0182"/>
    <property type="match status" value="1"/>
</dbReference>
<evidence type="ECO:0000256" key="3">
    <source>
        <dbReference type="ARBA" id="ARBA00022989"/>
    </source>
</evidence>
<dbReference type="InterPro" id="IPR005372">
    <property type="entry name" value="UPF0182"/>
</dbReference>
<feature type="compositionally biased region" description="Gly residues" evidence="6">
    <location>
        <begin position="50"/>
        <end position="75"/>
    </location>
</feature>
<reference evidence="7 9" key="1">
    <citation type="submission" date="2017-02" db="EMBL/GenBank/DDBJ databases">
        <authorList>
            <person name="Peterson S.W."/>
        </authorList>
    </citation>
    <scope>NUCLEOTIDE SEQUENCE [LARGE SCALE GENOMIC DNA]</scope>
    <source>
        <strain evidence="7 9">2B3F</strain>
    </source>
</reference>
<keyword evidence="3 5" id="KW-1133">Transmembrane helix</keyword>
<feature type="transmembrane region" description="Helical" evidence="5">
    <location>
        <begin position="128"/>
        <end position="150"/>
    </location>
</feature>
<evidence type="ECO:0000256" key="5">
    <source>
        <dbReference type="HAMAP-Rule" id="MF_01600"/>
    </source>
</evidence>
<evidence type="ECO:0000313" key="9">
    <source>
        <dbReference type="Proteomes" id="UP000196230"/>
    </source>
</evidence>
<sequence length="1058" mass="113900">MSFGQSGSGPFGGPPHQGGSGGSPGKGNDGPFGAFGPFNPFGGRGDDGDGAGGRGGAGRGPFGGGDGGEGGGARKGGQSRRPGRPSALVLTLISVVVLVGLFVLFTGVYTEILWFNQIGFADVFWTEIWTRVALFAVAAVVMAAAVWLSVRLAWKGRPQKAPSAGRDSLSQYQRQLEPMRRLVFVAVPVVVGLFAGSAAMNGWQTVLLFLNQEPYGKQDPQFGMDISFYLATLPFLGMLVSFLISVTLVAGIAGLLVHYLYGSIRVEERGGVTVEKPARIHVGVFAALFLLLQGVNYWLARYRTLQSQDGGWAGALYTDVHAVIPTSAILAVTAVIVAALFVVTILNGRWRVALVGTAVLVITSLVVGAGYPFLVQQYQVQPSERSLEAEYIKRNIEMTREAYGLHDVETTNYEGATDAEAGALAGESANTANIRLMDPNLLSQTYGQLQQFRPYYTFPDTLHVDRYEIEGETRDTVVSVRDVNVSEDQSWVNSHIVYTHGYGMVAADASEVAAQGRPKFLLSGIPTTGALADEKDYEPRIYFGTNSPEYSVVGAPEGAAPKERDRPQTADSGEDTAYTFSGDGGPSVGNLFNQLAYAVKFGSTELVLSSDVNEESQILYDRDPVERVQKVAPFLTVDSNAYPAIVDGRIQWIVDAYTTSDAFPYSTAQALGEATTDALNRNEQFNLSGQVNYIRNSVKATVDAYDGTVKLYAWDTEDPLLKAWQNVYPDIMHPYSEMSAELMDHVRYPEDMFKVQRELLGRYHVTDADDFYENNDAWSVPSDPTQDDDNVKQPPYYMTMQMPGQDEAAFSLTSTFIPQITQGAQQRNVLYGFLSADGDAGTGEDGQKRDSYGTLRLLELPRQTTVPGPGQAQANFDSNDSVSQELNLLRQGASDVINGNMITLPVAGGILYVQPVYVRSSGPTSYPTLRKVLVSFGDQVGFADTLEGALNQVFDGDSGAVTPEEQQEFDKGETGGGEAGDGGSDEGGSDEGETGGDTPAPAGSDLEKALKEAQDAIERGEEALAEGDWAEYGKQQDRLNKALEAAIAAEEEAKKAQD</sequence>
<evidence type="ECO:0000256" key="2">
    <source>
        <dbReference type="ARBA" id="ARBA00022692"/>
    </source>
</evidence>
<dbReference type="EMBL" id="SPKT01000004">
    <property type="protein sequence ID" value="TFI00350.1"/>
    <property type="molecule type" value="Genomic_DNA"/>
</dbReference>
<evidence type="ECO:0000313" key="10">
    <source>
        <dbReference type="Proteomes" id="UP000297477"/>
    </source>
</evidence>
<feature type="transmembrane region" description="Helical" evidence="5">
    <location>
        <begin position="182"/>
        <end position="206"/>
    </location>
</feature>
<feature type="transmembrane region" description="Helical" evidence="5">
    <location>
        <begin position="87"/>
        <end position="108"/>
    </location>
</feature>
<dbReference type="PANTHER" id="PTHR39344:SF1">
    <property type="entry name" value="UPF0182 PROTEIN SLL1060"/>
    <property type="match status" value="1"/>
</dbReference>
<organism evidence="7 9">
    <name type="scientific">Micrococcus lylae</name>
    <dbReference type="NCBI Taxonomy" id="1273"/>
    <lineage>
        <taxon>Bacteria</taxon>
        <taxon>Bacillati</taxon>
        <taxon>Actinomycetota</taxon>
        <taxon>Actinomycetes</taxon>
        <taxon>Micrococcales</taxon>
        <taxon>Micrococcaceae</taxon>
        <taxon>Micrococcus</taxon>
    </lineage>
</organism>
<evidence type="ECO:0000256" key="6">
    <source>
        <dbReference type="SAM" id="MobiDB-lite"/>
    </source>
</evidence>
<dbReference type="Proteomes" id="UP000196230">
    <property type="component" value="Unassembled WGS sequence"/>
</dbReference>
<feature type="compositionally biased region" description="Acidic residues" evidence="6">
    <location>
        <begin position="983"/>
        <end position="994"/>
    </location>
</feature>
<reference evidence="8 10" key="2">
    <citation type="submission" date="2019-03" db="EMBL/GenBank/DDBJ databases">
        <title>Reclassification of Micrococcus aloeverae and Micrococcus yunnanensis as later heterotypic synonyms of Micrococcus luteus.</title>
        <authorList>
            <person name="Huang C.-H."/>
        </authorList>
    </citation>
    <scope>NUCLEOTIDE SEQUENCE [LARGE SCALE GENOMIC DNA]</scope>
    <source>
        <strain evidence="8 10">BCRC 12151</strain>
    </source>
</reference>
<feature type="transmembrane region" description="Helical" evidence="5">
    <location>
        <begin position="280"/>
        <end position="300"/>
    </location>
</feature>
<name>A0A1R4IUY1_9MICC</name>
<dbReference type="EMBL" id="FUKP01000028">
    <property type="protein sequence ID" value="SJN23385.1"/>
    <property type="molecule type" value="Genomic_DNA"/>
</dbReference>
<keyword evidence="2 5" id="KW-0812">Transmembrane</keyword>
<dbReference type="GO" id="GO:0005576">
    <property type="term" value="C:extracellular region"/>
    <property type="evidence" value="ECO:0007669"/>
    <property type="project" value="TreeGrafter"/>
</dbReference>
<keyword evidence="1 5" id="KW-1003">Cell membrane</keyword>
<dbReference type="GO" id="GO:0005886">
    <property type="term" value="C:plasma membrane"/>
    <property type="evidence" value="ECO:0007669"/>
    <property type="project" value="UniProtKB-SubCell"/>
</dbReference>
<dbReference type="PANTHER" id="PTHR39344">
    <property type="entry name" value="UPF0182 PROTEIN SLL1060"/>
    <property type="match status" value="1"/>
</dbReference>
<feature type="transmembrane region" description="Helical" evidence="5">
    <location>
        <begin position="226"/>
        <end position="259"/>
    </location>
</feature>
<gene>
    <name evidence="8" type="ORF">E4A49_02900</name>
    <name evidence="7" type="ORF">FM125_04625</name>
</gene>
<comment type="similarity">
    <text evidence="5">Belongs to the UPF0182 family.</text>
</comment>
<keyword evidence="10" id="KW-1185">Reference proteome</keyword>
<comment type="subcellular location">
    <subcellularLocation>
        <location evidence="5">Cell membrane</location>
        <topology evidence="5">Multi-pass membrane protein</topology>
    </subcellularLocation>
</comment>
<feature type="region of interest" description="Disordered" evidence="6">
    <location>
        <begin position="1"/>
        <end position="82"/>
    </location>
</feature>
<feature type="region of interest" description="Disordered" evidence="6">
    <location>
        <begin position="954"/>
        <end position="1005"/>
    </location>
</feature>
<feature type="compositionally biased region" description="Low complexity" evidence="6">
    <location>
        <begin position="31"/>
        <end position="41"/>
    </location>
</feature>
<accession>A0A1R4IUY1</accession>
<dbReference type="Pfam" id="PF03699">
    <property type="entry name" value="UPF0182"/>
    <property type="match status" value="1"/>
</dbReference>
<protein>
    <recommendedName>
        <fullName evidence="5">UPF0182 protein E4A49_02900</fullName>
    </recommendedName>
</protein>
<proteinExistence type="inferred from homology"/>
<evidence type="ECO:0000256" key="4">
    <source>
        <dbReference type="ARBA" id="ARBA00023136"/>
    </source>
</evidence>
<feature type="transmembrane region" description="Helical" evidence="5">
    <location>
        <begin position="353"/>
        <end position="374"/>
    </location>
</feature>
<feature type="compositionally biased region" description="Gly residues" evidence="6">
    <location>
        <begin position="1"/>
        <end position="30"/>
    </location>
</feature>
<keyword evidence="4 5" id="KW-0472">Membrane</keyword>
<feature type="transmembrane region" description="Helical" evidence="5">
    <location>
        <begin position="320"/>
        <end position="346"/>
    </location>
</feature>
<evidence type="ECO:0000256" key="1">
    <source>
        <dbReference type="ARBA" id="ARBA00022475"/>
    </source>
</evidence>
<dbReference type="OrthoDB" id="9763654at2"/>